<dbReference type="InterPro" id="IPR050925">
    <property type="entry name" value="Rhomboid_protease_S54"/>
</dbReference>
<dbReference type="KEGG" id="hdi:HDIA_1891"/>
<sequence>MDDREDWTGKREPMLNVPFVLLALIGAMAGIHFGRTYLFNPETDSNFLILFSFIPARFQALAEGVNLPGGEAAAVWSFVTYAFLHADFIHLGVNCLWMLAFGTTLARRFGTARFLAFSGICAVAGAVAHLIAFYGQIVPVIGASAAVSGHMAGTCRFAFSPHGHGMGMRFGRKDVTHDLPALSLVETLTDRRILFFIALWFAINTLAGVGALSMPGEEGLAIAWQAHVGGFLAGLLLFSLFDPVKSPRDEPVE</sequence>
<feature type="transmembrane region" description="Helical" evidence="7">
    <location>
        <begin position="15"/>
        <end position="33"/>
    </location>
</feature>
<evidence type="ECO:0000256" key="4">
    <source>
        <dbReference type="ARBA" id="ARBA00022801"/>
    </source>
</evidence>
<dbReference type="InterPro" id="IPR022764">
    <property type="entry name" value="Peptidase_S54_rhomboid_dom"/>
</dbReference>
<evidence type="ECO:0000256" key="7">
    <source>
        <dbReference type="SAM" id="Phobius"/>
    </source>
</evidence>
<dbReference type="AlphaFoldDB" id="A0A2C9D516"/>
<proteinExistence type="inferred from homology"/>
<dbReference type="RefSeq" id="WP_099555943.1">
    <property type="nucleotide sequence ID" value="NZ_LT960614.1"/>
</dbReference>
<keyword evidence="5 7" id="KW-1133">Transmembrane helix</keyword>
<dbReference type="InterPro" id="IPR035952">
    <property type="entry name" value="Rhomboid-like_sf"/>
</dbReference>
<feature type="transmembrane region" description="Helical" evidence="7">
    <location>
        <begin position="193"/>
        <end position="214"/>
    </location>
</feature>
<keyword evidence="10" id="KW-1185">Reference proteome</keyword>
<reference evidence="10" key="1">
    <citation type="submission" date="2017-09" db="EMBL/GenBank/DDBJ databases">
        <title>Genome sequence of Nannocystis excedens DSM 71.</title>
        <authorList>
            <person name="Blom J."/>
        </authorList>
    </citation>
    <scope>NUCLEOTIDE SEQUENCE [LARGE SCALE GENOMIC DNA]</scope>
    <source>
        <strain evidence="10">type strain: E19</strain>
    </source>
</reference>
<dbReference type="GO" id="GO:0016020">
    <property type="term" value="C:membrane"/>
    <property type="evidence" value="ECO:0007669"/>
    <property type="project" value="UniProtKB-SubCell"/>
</dbReference>
<evidence type="ECO:0000256" key="5">
    <source>
        <dbReference type="ARBA" id="ARBA00022989"/>
    </source>
</evidence>
<evidence type="ECO:0000256" key="3">
    <source>
        <dbReference type="ARBA" id="ARBA00022692"/>
    </source>
</evidence>
<dbReference type="Proteomes" id="UP000223606">
    <property type="component" value="Chromosome 1"/>
</dbReference>
<dbReference type="EMBL" id="LT960614">
    <property type="protein sequence ID" value="SON55432.1"/>
    <property type="molecule type" value="Genomic_DNA"/>
</dbReference>
<keyword evidence="9" id="KW-0645">Protease</keyword>
<dbReference type="GO" id="GO:0006508">
    <property type="term" value="P:proteolysis"/>
    <property type="evidence" value="ECO:0007669"/>
    <property type="project" value="UniProtKB-KW"/>
</dbReference>
<gene>
    <name evidence="9" type="ORF">HDIA_1891</name>
</gene>
<dbReference type="SUPFAM" id="SSF144091">
    <property type="entry name" value="Rhomboid-like"/>
    <property type="match status" value="1"/>
</dbReference>
<keyword evidence="3 7" id="KW-0812">Transmembrane</keyword>
<feature type="domain" description="Peptidase S54 rhomboid" evidence="8">
    <location>
        <begin position="74"/>
        <end position="237"/>
    </location>
</feature>
<dbReference type="Gene3D" id="1.20.1540.10">
    <property type="entry name" value="Rhomboid-like"/>
    <property type="match status" value="1"/>
</dbReference>
<accession>A0A2C9D516</accession>
<dbReference type="GO" id="GO:0004252">
    <property type="term" value="F:serine-type endopeptidase activity"/>
    <property type="evidence" value="ECO:0007669"/>
    <property type="project" value="InterPro"/>
</dbReference>
<dbReference type="PANTHER" id="PTHR43731:SF14">
    <property type="entry name" value="PRESENILIN-ASSOCIATED RHOMBOID-LIKE PROTEIN, MITOCHONDRIAL"/>
    <property type="match status" value="1"/>
</dbReference>
<keyword evidence="4" id="KW-0378">Hydrolase</keyword>
<evidence type="ECO:0000313" key="10">
    <source>
        <dbReference type="Proteomes" id="UP000223606"/>
    </source>
</evidence>
<name>A0A2C9D516_9HYPH</name>
<feature type="transmembrane region" description="Helical" evidence="7">
    <location>
        <begin position="114"/>
        <end position="134"/>
    </location>
</feature>
<feature type="transmembrane region" description="Helical" evidence="7">
    <location>
        <begin position="220"/>
        <end position="241"/>
    </location>
</feature>
<keyword evidence="6 7" id="KW-0472">Membrane</keyword>
<protein>
    <submittedName>
        <fullName evidence="9">Intramembrane serine protease GlpG</fullName>
    </submittedName>
</protein>
<evidence type="ECO:0000313" key="9">
    <source>
        <dbReference type="EMBL" id="SON55432.1"/>
    </source>
</evidence>
<evidence type="ECO:0000259" key="8">
    <source>
        <dbReference type="Pfam" id="PF01694"/>
    </source>
</evidence>
<evidence type="ECO:0000256" key="6">
    <source>
        <dbReference type="ARBA" id="ARBA00023136"/>
    </source>
</evidence>
<organism evidence="9 10">
    <name type="scientific">Hartmannibacter diazotrophicus</name>
    <dbReference type="NCBI Taxonomy" id="1482074"/>
    <lineage>
        <taxon>Bacteria</taxon>
        <taxon>Pseudomonadati</taxon>
        <taxon>Pseudomonadota</taxon>
        <taxon>Alphaproteobacteria</taxon>
        <taxon>Hyphomicrobiales</taxon>
        <taxon>Pleomorphomonadaceae</taxon>
        <taxon>Hartmannibacter</taxon>
    </lineage>
</organism>
<feature type="transmembrane region" description="Helical" evidence="7">
    <location>
        <begin position="82"/>
        <end position="102"/>
    </location>
</feature>
<dbReference type="PANTHER" id="PTHR43731">
    <property type="entry name" value="RHOMBOID PROTEASE"/>
    <property type="match status" value="1"/>
</dbReference>
<comment type="subcellular location">
    <subcellularLocation>
        <location evidence="1">Membrane</location>
        <topology evidence="1">Multi-pass membrane protein</topology>
    </subcellularLocation>
</comment>
<dbReference type="Pfam" id="PF01694">
    <property type="entry name" value="Rhomboid"/>
    <property type="match status" value="1"/>
</dbReference>
<evidence type="ECO:0000256" key="1">
    <source>
        <dbReference type="ARBA" id="ARBA00004141"/>
    </source>
</evidence>
<evidence type="ECO:0000256" key="2">
    <source>
        <dbReference type="ARBA" id="ARBA00009045"/>
    </source>
</evidence>
<feature type="transmembrane region" description="Helical" evidence="7">
    <location>
        <begin position="140"/>
        <end position="159"/>
    </location>
</feature>
<dbReference type="OrthoDB" id="9797190at2"/>
<comment type="similarity">
    <text evidence="2">Belongs to the peptidase S54 family.</text>
</comment>